<dbReference type="InterPro" id="IPR033927">
    <property type="entry name" value="WASPfam_EVH1"/>
</dbReference>
<feature type="compositionally biased region" description="Polar residues" evidence="8">
    <location>
        <begin position="176"/>
        <end position="190"/>
    </location>
</feature>
<feature type="domain" description="WH1" evidence="10">
    <location>
        <begin position="56"/>
        <end position="166"/>
    </location>
</feature>
<feature type="region of interest" description="Disordered" evidence="8">
    <location>
        <begin position="170"/>
        <end position="190"/>
    </location>
</feature>
<feature type="region of interest" description="Disordered" evidence="8">
    <location>
        <begin position="439"/>
        <end position="495"/>
    </location>
</feature>
<dbReference type="SMART" id="SM00285">
    <property type="entry name" value="PBD"/>
    <property type="match status" value="1"/>
</dbReference>
<reference evidence="12" key="1">
    <citation type="submission" date="2022-01" db="EMBL/GenBank/DDBJ databases">
        <authorList>
            <person name="King R."/>
        </authorList>
    </citation>
    <scope>NUCLEOTIDE SEQUENCE</scope>
</reference>
<keyword evidence="3" id="KW-0963">Cytoplasm</keyword>
<dbReference type="Proteomes" id="UP001153712">
    <property type="component" value="Chromosome 6"/>
</dbReference>
<evidence type="ECO:0000259" key="10">
    <source>
        <dbReference type="PROSITE" id="PS50229"/>
    </source>
</evidence>
<comment type="subcellular location">
    <subcellularLocation>
        <location evidence="2">Cytoplasm</location>
        <location evidence="2">Cytoskeleton</location>
    </subcellularLocation>
    <subcellularLocation>
        <location evidence="1">Nucleus</location>
    </subcellularLocation>
</comment>
<dbReference type="Pfam" id="PF00568">
    <property type="entry name" value="WH1"/>
    <property type="match status" value="1"/>
</dbReference>
<dbReference type="FunFam" id="2.30.29.30:FF:000130">
    <property type="entry name" value="neural Wiskott-Aldrich syndrome protein"/>
    <property type="match status" value="1"/>
</dbReference>
<feature type="compositionally biased region" description="Pro residues" evidence="8">
    <location>
        <begin position="337"/>
        <end position="348"/>
    </location>
</feature>
<dbReference type="GO" id="GO:0005856">
    <property type="term" value="C:cytoskeleton"/>
    <property type="evidence" value="ECO:0007669"/>
    <property type="project" value="UniProtKB-SubCell"/>
</dbReference>
<feature type="domain" description="CRIB" evidence="9">
    <location>
        <begin position="217"/>
        <end position="230"/>
    </location>
</feature>
<dbReference type="Pfam" id="PF00786">
    <property type="entry name" value="PBD"/>
    <property type="match status" value="1"/>
</dbReference>
<dbReference type="Gene3D" id="6.10.280.150">
    <property type="match status" value="1"/>
</dbReference>
<evidence type="ECO:0000313" key="13">
    <source>
        <dbReference type="Proteomes" id="UP001153712"/>
    </source>
</evidence>
<evidence type="ECO:0000256" key="7">
    <source>
        <dbReference type="ARBA" id="ARBA00023242"/>
    </source>
</evidence>
<evidence type="ECO:0000259" key="9">
    <source>
        <dbReference type="PROSITE" id="PS50108"/>
    </source>
</evidence>
<dbReference type="PROSITE" id="PS51082">
    <property type="entry name" value="WH2"/>
    <property type="match status" value="2"/>
</dbReference>
<keyword evidence="4" id="KW-0597">Phosphoprotein</keyword>
<dbReference type="CDD" id="cd21762">
    <property type="entry name" value="WH2"/>
    <property type="match status" value="1"/>
</dbReference>
<dbReference type="GO" id="GO:0007015">
    <property type="term" value="P:actin filament organization"/>
    <property type="evidence" value="ECO:0007669"/>
    <property type="project" value="InterPro"/>
</dbReference>
<dbReference type="SMART" id="SM00461">
    <property type="entry name" value="WH1"/>
    <property type="match status" value="1"/>
</dbReference>
<organism evidence="12 13">
    <name type="scientific">Phyllotreta striolata</name>
    <name type="common">Striped flea beetle</name>
    <name type="synonym">Crioceris striolata</name>
    <dbReference type="NCBI Taxonomy" id="444603"/>
    <lineage>
        <taxon>Eukaryota</taxon>
        <taxon>Metazoa</taxon>
        <taxon>Ecdysozoa</taxon>
        <taxon>Arthropoda</taxon>
        <taxon>Hexapoda</taxon>
        <taxon>Insecta</taxon>
        <taxon>Pterygota</taxon>
        <taxon>Neoptera</taxon>
        <taxon>Endopterygota</taxon>
        <taxon>Coleoptera</taxon>
        <taxon>Polyphaga</taxon>
        <taxon>Cucujiformia</taxon>
        <taxon>Chrysomeloidea</taxon>
        <taxon>Chrysomelidae</taxon>
        <taxon>Galerucinae</taxon>
        <taxon>Alticini</taxon>
        <taxon>Phyllotreta</taxon>
    </lineage>
</organism>
<dbReference type="InterPro" id="IPR000697">
    <property type="entry name" value="WH1/EVH1_dom"/>
</dbReference>
<dbReference type="PROSITE" id="PS50229">
    <property type="entry name" value="WH1"/>
    <property type="match status" value="1"/>
</dbReference>
<evidence type="ECO:0000256" key="5">
    <source>
        <dbReference type="ARBA" id="ARBA00022737"/>
    </source>
</evidence>
<dbReference type="Gene3D" id="2.30.29.30">
    <property type="entry name" value="Pleckstrin-homology domain (PH domain)/Phosphotyrosine-binding domain (PTB)"/>
    <property type="match status" value="1"/>
</dbReference>
<dbReference type="SUPFAM" id="SSF47912">
    <property type="entry name" value="Wiscott-Aldrich syndrome protein, WASP, C-terminal domain"/>
    <property type="match status" value="2"/>
</dbReference>
<dbReference type="PANTHER" id="PTHR11202:SF36">
    <property type="entry name" value="ACTIN NUCLEATION-PROMOTING FACTOR WASL"/>
    <property type="match status" value="1"/>
</dbReference>
<feature type="domain" description="WH2" evidence="11">
    <location>
        <begin position="395"/>
        <end position="412"/>
    </location>
</feature>
<evidence type="ECO:0000256" key="3">
    <source>
        <dbReference type="ARBA" id="ARBA00022490"/>
    </source>
</evidence>
<feature type="compositionally biased region" description="Pro residues" evidence="8">
    <location>
        <begin position="356"/>
        <end position="366"/>
    </location>
</feature>
<keyword evidence="6" id="KW-0206">Cytoskeleton</keyword>
<dbReference type="PANTHER" id="PTHR11202">
    <property type="entry name" value="SPROUTY-RELATED, EVH1 DOMAIN-CONTAINING PROTEIN FAMILY MEMBER"/>
    <property type="match status" value="1"/>
</dbReference>
<dbReference type="InterPro" id="IPR011026">
    <property type="entry name" value="WAS_C"/>
</dbReference>
<dbReference type="GO" id="GO:0005634">
    <property type="term" value="C:nucleus"/>
    <property type="evidence" value="ECO:0007669"/>
    <property type="project" value="UniProtKB-SubCell"/>
</dbReference>
<feature type="domain" description="WH2" evidence="11">
    <location>
        <begin position="424"/>
        <end position="441"/>
    </location>
</feature>
<evidence type="ECO:0000259" key="11">
    <source>
        <dbReference type="PROSITE" id="PS51082"/>
    </source>
</evidence>
<dbReference type="FunFam" id="3.90.810.10:FF:000003">
    <property type="entry name" value="Neural Wiskott-Aldrich syndrome protein-like"/>
    <property type="match status" value="1"/>
</dbReference>
<dbReference type="CDD" id="cd01205">
    <property type="entry name" value="EVH1_WASP-like"/>
    <property type="match status" value="1"/>
</dbReference>
<gene>
    <name evidence="12" type="ORF">PHYEVI_LOCUS9551</name>
</gene>
<name>A0A9N9TTS2_PHYSR</name>
<evidence type="ECO:0000256" key="1">
    <source>
        <dbReference type="ARBA" id="ARBA00004123"/>
    </source>
</evidence>
<evidence type="ECO:0008006" key="14">
    <source>
        <dbReference type="Google" id="ProtNLM"/>
    </source>
</evidence>
<keyword evidence="7" id="KW-0539">Nucleus</keyword>
<keyword evidence="13" id="KW-1185">Reference proteome</keyword>
<evidence type="ECO:0000256" key="6">
    <source>
        <dbReference type="ARBA" id="ARBA00023212"/>
    </source>
</evidence>
<dbReference type="InterPro" id="IPR011993">
    <property type="entry name" value="PH-like_dom_sf"/>
</dbReference>
<feature type="region of interest" description="Disordered" evidence="8">
    <location>
        <begin position="293"/>
        <end position="393"/>
    </location>
</feature>
<dbReference type="AlphaFoldDB" id="A0A9N9TTS2"/>
<accession>A0A9N9TTS2</accession>
<evidence type="ECO:0000256" key="4">
    <source>
        <dbReference type="ARBA" id="ARBA00022553"/>
    </source>
</evidence>
<dbReference type="PROSITE" id="PS50108">
    <property type="entry name" value="CRIB"/>
    <property type="match status" value="1"/>
</dbReference>
<proteinExistence type="predicted"/>
<dbReference type="InterPro" id="IPR000095">
    <property type="entry name" value="CRIB_dom"/>
</dbReference>
<dbReference type="InterPro" id="IPR036936">
    <property type="entry name" value="CRIB_dom_sf"/>
</dbReference>
<keyword evidence="5" id="KW-0677">Repeat</keyword>
<dbReference type="InterPro" id="IPR003124">
    <property type="entry name" value="WH2_dom"/>
</dbReference>
<dbReference type="GO" id="GO:0003779">
    <property type="term" value="F:actin binding"/>
    <property type="evidence" value="ECO:0007669"/>
    <property type="project" value="InterPro"/>
</dbReference>
<dbReference type="Pfam" id="PF02205">
    <property type="entry name" value="WH2"/>
    <property type="match status" value="2"/>
</dbReference>
<dbReference type="SUPFAM" id="SSF50729">
    <property type="entry name" value="PH domain-like"/>
    <property type="match status" value="1"/>
</dbReference>
<dbReference type="Gene3D" id="3.90.810.10">
    <property type="entry name" value="CRIB domain"/>
    <property type="match status" value="1"/>
</dbReference>
<evidence type="ECO:0000256" key="2">
    <source>
        <dbReference type="ARBA" id="ARBA00004245"/>
    </source>
</evidence>
<protein>
    <recommendedName>
        <fullName evidence="14">Neural Wiskott-Aldrich syndrome protein</fullName>
    </recommendedName>
</protein>
<sequence length="495" mass="56134">MWPIRDVVLMYRFLYEKFQGNIQETALLLYREMAPVLDNHYSGILTSEENLQVFKLLGNRCQSLCTTVVQLYLTKPPEHSHWFKKSTGILCFVKDNTKKNFFFRLFCIQRNMKVWEHQMYNNMEYIEGTPFFHMFEGENCLVAFNFANIEEARDLRIVVHQKIQARKRREEKRCRQISQSQTLPSPTTHLNLNYKKTLDPSVKNNKRKKVMITKKDIGIPRDFKHISHVGWNSTSGFDISTEDEQLKAFFKKAGVSERHLKDKKTREYIYEFINANGGREVIDQTNEQVDNHVAAPPAVPPRAPHLVQRPPHVRIAPPPPIPNKNSINSARKSRMDVPPPRKPAPVPNAAPSATSTPPPPPPPPPVFEEAEKDHKPGAPPPPPPLDSFVASINEGNSALLESIRNGTTLKRVEARTIAPAQEDPRGDLLSEIRKGCKLRPVDERELKPTPSAPTSRSDDLASALARALAKRSEVIHSEEDDDGGASDSGDSEWDD</sequence>
<dbReference type="OrthoDB" id="8963340at2759"/>
<evidence type="ECO:0000256" key="8">
    <source>
        <dbReference type="SAM" id="MobiDB-lite"/>
    </source>
</evidence>
<dbReference type="CDD" id="cd00132">
    <property type="entry name" value="CRIB"/>
    <property type="match status" value="1"/>
</dbReference>
<dbReference type="EMBL" id="OU900099">
    <property type="protein sequence ID" value="CAG9863253.1"/>
    <property type="molecule type" value="Genomic_DNA"/>
</dbReference>
<feature type="compositionally biased region" description="Acidic residues" evidence="8">
    <location>
        <begin position="478"/>
        <end position="495"/>
    </location>
</feature>
<dbReference type="SMART" id="SM00246">
    <property type="entry name" value="WH2"/>
    <property type="match status" value="2"/>
</dbReference>
<evidence type="ECO:0000313" key="12">
    <source>
        <dbReference type="EMBL" id="CAG9863253.1"/>
    </source>
</evidence>